<dbReference type="PANTHER" id="PTHR45527">
    <property type="entry name" value="NONRIBOSOMAL PEPTIDE SYNTHETASE"/>
    <property type="match status" value="1"/>
</dbReference>
<dbReference type="InterPro" id="IPR045851">
    <property type="entry name" value="AMP-bd_C_sf"/>
</dbReference>
<dbReference type="SMART" id="SM00823">
    <property type="entry name" value="PKS_PP"/>
    <property type="match status" value="1"/>
</dbReference>
<dbReference type="Gene3D" id="3.30.300.30">
    <property type="match status" value="1"/>
</dbReference>
<evidence type="ECO:0000256" key="4">
    <source>
        <dbReference type="SAM" id="MobiDB-lite"/>
    </source>
</evidence>
<keyword evidence="2" id="KW-0596">Phosphopantetheine</keyword>
<dbReference type="CDD" id="cd05930">
    <property type="entry name" value="A_NRPS"/>
    <property type="match status" value="1"/>
</dbReference>
<dbReference type="PROSITE" id="PS00455">
    <property type="entry name" value="AMP_BINDING"/>
    <property type="match status" value="1"/>
</dbReference>
<dbReference type="Proteomes" id="UP000236178">
    <property type="component" value="Unassembled WGS sequence"/>
</dbReference>
<dbReference type="GO" id="GO:0031177">
    <property type="term" value="F:phosphopantetheine binding"/>
    <property type="evidence" value="ECO:0007669"/>
    <property type="project" value="InterPro"/>
</dbReference>
<dbReference type="Gene3D" id="3.40.50.980">
    <property type="match status" value="2"/>
</dbReference>
<dbReference type="AlphaFoldDB" id="A0A2I0SX14"/>
<dbReference type="FunFam" id="1.10.1200.10:FF:000005">
    <property type="entry name" value="Nonribosomal peptide synthetase 1"/>
    <property type="match status" value="1"/>
</dbReference>
<feature type="domain" description="Carrier" evidence="5">
    <location>
        <begin position="513"/>
        <end position="588"/>
    </location>
</feature>
<dbReference type="PANTHER" id="PTHR45527:SF1">
    <property type="entry name" value="FATTY ACID SYNTHASE"/>
    <property type="match status" value="1"/>
</dbReference>
<dbReference type="GO" id="GO:0044550">
    <property type="term" value="P:secondary metabolite biosynthetic process"/>
    <property type="evidence" value="ECO:0007669"/>
    <property type="project" value="TreeGrafter"/>
</dbReference>
<reference evidence="6 7" key="1">
    <citation type="submission" date="2017-12" db="EMBL/GenBank/DDBJ databases">
        <title>Streptomyces populusis sp. nov., a novel endophytic actinobacterium isolated from stems of Populus adenopoda Maxim.</title>
        <authorList>
            <person name="Wang Z."/>
        </authorList>
    </citation>
    <scope>NUCLEOTIDE SEQUENCE [LARGE SCALE GENOMIC DNA]</scope>
    <source>
        <strain evidence="6 7">A249</strain>
    </source>
</reference>
<dbReference type="GO" id="GO:0005737">
    <property type="term" value="C:cytoplasm"/>
    <property type="evidence" value="ECO:0007669"/>
    <property type="project" value="TreeGrafter"/>
</dbReference>
<organism evidence="6 7">
    <name type="scientific">Streptomyces populi</name>
    <dbReference type="NCBI Taxonomy" id="2058924"/>
    <lineage>
        <taxon>Bacteria</taxon>
        <taxon>Bacillati</taxon>
        <taxon>Actinomycetota</taxon>
        <taxon>Actinomycetes</taxon>
        <taxon>Kitasatosporales</taxon>
        <taxon>Streptomycetaceae</taxon>
        <taxon>Streptomyces</taxon>
    </lineage>
</organism>
<dbReference type="InterPro" id="IPR020845">
    <property type="entry name" value="AMP-binding_CS"/>
</dbReference>
<dbReference type="RefSeq" id="WP_103547613.1">
    <property type="nucleotide sequence ID" value="NZ_KZ626842.1"/>
</dbReference>
<accession>A0A2I0SX14</accession>
<dbReference type="GO" id="GO:0017000">
    <property type="term" value="P:antibiotic biosynthetic process"/>
    <property type="evidence" value="ECO:0007669"/>
    <property type="project" value="UniProtKB-ARBA"/>
</dbReference>
<dbReference type="Pfam" id="PF13193">
    <property type="entry name" value="AMP-binding_C"/>
    <property type="match status" value="1"/>
</dbReference>
<dbReference type="OrthoDB" id="2472181at2"/>
<dbReference type="InterPro" id="IPR010071">
    <property type="entry name" value="AA_adenyl_dom"/>
</dbReference>
<name>A0A2I0SX14_9ACTN</name>
<dbReference type="NCBIfam" id="TIGR01733">
    <property type="entry name" value="AA-adenyl-dom"/>
    <property type="match status" value="1"/>
</dbReference>
<gene>
    <name evidence="6" type="ORF">CW362_02280</name>
</gene>
<dbReference type="InterPro" id="IPR020806">
    <property type="entry name" value="PKS_PP-bd"/>
</dbReference>
<evidence type="ECO:0000256" key="2">
    <source>
        <dbReference type="ARBA" id="ARBA00022450"/>
    </source>
</evidence>
<dbReference type="Pfam" id="PF00501">
    <property type="entry name" value="AMP-binding"/>
    <property type="match status" value="1"/>
</dbReference>
<keyword evidence="3" id="KW-0597">Phosphoprotein</keyword>
<feature type="region of interest" description="Disordered" evidence="4">
    <location>
        <begin position="491"/>
        <end position="518"/>
    </location>
</feature>
<dbReference type="Pfam" id="PF00550">
    <property type="entry name" value="PP-binding"/>
    <property type="match status" value="1"/>
</dbReference>
<comment type="caution">
    <text evidence="6">The sequence shown here is derived from an EMBL/GenBank/DDBJ whole genome shotgun (WGS) entry which is preliminary data.</text>
</comment>
<dbReference type="InterPro" id="IPR000873">
    <property type="entry name" value="AMP-dep_synth/lig_dom"/>
</dbReference>
<dbReference type="InterPro" id="IPR009081">
    <property type="entry name" value="PP-bd_ACP"/>
</dbReference>
<comment type="cofactor">
    <cofactor evidence="1">
        <name>pantetheine 4'-phosphate</name>
        <dbReference type="ChEBI" id="CHEBI:47942"/>
    </cofactor>
</comment>
<evidence type="ECO:0000256" key="1">
    <source>
        <dbReference type="ARBA" id="ARBA00001957"/>
    </source>
</evidence>
<keyword evidence="7" id="KW-1185">Reference proteome</keyword>
<dbReference type="EMBL" id="PJOS01000003">
    <property type="protein sequence ID" value="PKT74467.1"/>
    <property type="molecule type" value="Genomic_DNA"/>
</dbReference>
<evidence type="ECO:0000256" key="3">
    <source>
        <dbReference type="ARBA" id="ARBA00022553"/>
    </source>
</evidence>
<evidence type="ECO:0000259" key="5">
    <source>
        <dbReference type="PROSITE" id="PS50075"/>
    </source>
</evidence>
<protein>
    <recommendedName>
        <fullName evidence="5">Carrier domain-containing protein</fullName>
    </recommendedName>
</protein>
<evidence type="ECO:0000313" key="7">
    <source>
        <dbReference type="Proteomes" id="UP000236178"/>
    </source>
</evidence>
<dbReference type="InterPro" id="IPR036736">
    <property type="entry name" value="ACP-like_sf"/>
</dbReference>
<proteinExistence type="predicted"/>
<dbReference type="SUPFAM" id="SSF47336">
    <property type="entry name" value="ACP-like"/>
    <property type="match status" value="1"/>
</dbReference>
<dbReference type="GO" id="GO:0043041">
    <property type="term" value="P:amino acid activation for nonribosomal peptide biosynthetic process"/>
    <property type="evidence" value="ECO:0007669"/>
    <property type="project" value="TreeGrafter"/>
</dbReference>
<dbReference type="Gene3D" id="2.30.38.10">
    <property type="entry name" value="Luciferase, Domain 3"/>
    <property type="match status" value="1"/>
</dbReference>
<dbReference type="InterPro" id="IPR025110">
    <property type="entry name" value="AMP-bd_C"/>
</dbReference>
<dbReference type="SUPFAM" id="SSF56801">
    <property type="entry name" value="Acetyl-CoA synthetase-like"/>
    <property type="match status" value="1"/>
</dbReference>
<evidence type="ECO:0000313" key="6">
    <source>
        <dbReference type="EMBL" id="PKT74467.1"/>
    </source>
</evidence>
<dbReference type="PROSITE" id="PS50075">
    <property type="entry name" value="CARRIER"/>
    <property type="match status" value="1"/>
</dbReference>
<dbReference type="Gene3D" id="1.10.1200.10">
    <property type="entry name" value="ACP-like"/>
    <property type="match status" value="1"/>
</dbReference>
<dbReference type="FunFam" id="3.40.50.980:FF:000001">
    <property type="entry name" value="Non-ribosomal peptide synthetase"/>
    <property type="match status" value="1"/>
</dbReference>
<sequence>MTSGIHAAITAAARTHPRRAAVVTDDGELSYRELDDLSDRLCADLIRAGTARQSVVGLHFSRSAEQVVALLAVLKAGCAYLPLDPRYPADRLRYMVADSGAARILTSPMPKHPEDWPVHCPVTQVSLPLPPESASARHAGRTVHPGDLAYVLYTSGTTGRPKAVGITHGNVTSLLRGLEATVLRDIGPARVAWNASACFDASVQQWLRLGRGDTLVLLDEDVRADPSGLVDDLVRHGVTDMDVVPSHLAQLTAPLAVSGIPLRLLVGGEPLPPALWAELCHLGGRQGLRAWNMYGPSECTVDTTAAPVDGEAPNLGGPLPGVHCYVLDAGLRPVRAGGTGELFIAGPSVGRGYHRLPGRTAAAFLPDPFTGDGGRMYRTGDLVRHDDQGRLEFVRRRDRQVKVRGHRVELGEVEAALAGLPEVAGASVVLRDDLPAGPGLAGYAVPAAGTSPTAPALRERLRALLPEHMVPTVVVLLDTLPLGPNGKIDHAALPRPSFPAAPAEDSAEPDPAEPGGPLERDVALIWTKVLGERRIGATDNFFQLGGDSLAVGRVLNRCQEHFGVRLRARALFENPTVRGFAAAVRHETEQVLSRPDNEGSTP</sequence>